<dbReference type="PANTHER" id="PTHR46599">
    <property type="entry name" value="PIGGYBAC TRANSPOSABLE ELEMENT-DERIVED PROTEIN 4"/>
    <property type="match status" value="1"/>
</dbReference>
<dbReference type="AlphaFoldDB" id="A0AAV4AC69"/>
<evidence type="ECO:0000313" key="3">
    <source>
        <dbReference type="EMBL" id="GFO04868.1"/>
    </source>
</evidence>
<sequence length="199" mass="23052">MTRLLDLSNPQTLRELMGTDPSQFFVEFSGNSGSDVEDADEETVPVRDRNVPATHRTPLDLDDDEDEEQPIPQENQNVWRPGATTPEPLQFIGNQGMTIEMESDSTPLDYFRLMVDDSMMEHITRETNRYASDTLRGKTLSPHSRFRQWYDVTVAEMWAFFGMIIAMALIPVDELEEYWSKDCVYALPFFHSVMTRPRF</sequence>
<dbReference type="PANTHER" id="PTHR46599:SF3">
    <property type="entry name" value="PIGGYBAC TRANSPOSABLE ELEMENT-DERIVED PROTEIN 4"/>
    <property type="match status" value="1"/>
</dbReference>
<dbReference type="InterPro" id="IPR029526">
    <property type="entry name" value="PGBD"/>
</dbReference>
<evidence type="ECO:0000313" key="4">
    <source>
        <dbReference type="Proteomes" id="UP000735302"/>
    </source>
</evidence>
<name>A0AAV4AC69_9GAST</name>
<dbReference type="Proteomes" id="UP000735302">
    <property type="component" value="Unassembled WGS sequence"/>
</dbReference>
<dbReference type="EMBL" id="BLXT01003742">
    <property type="protein sequence ID" value="GFO04868.1"/>
    <property type="molecule type" value="Genomic_DNA"/>
</dbReference>
<feature type="region of interest" description="Disordered" evidence="1">
    <location>
        <begin position="26"/>
        <end position="85"/>
    </location>
</feature>
<gene>
    <name evidence="3" type="ORF">PoB_003137300</name>
</gene>
<reference evidence="3 4" key="1">
    <citation type="journal article" date="2021" name="Elife">
        <title>Chloroplast acquisition without the gene transfer in kleptoplastic sea slugs, Plakobranchus ocellatus.</title>
        <authorList>
            <person name="Maeda T."/>
            <person name="Takahashi S."/>
            <person name="Yoshida T."/>
            <person name="Shimamura S."/>
            <person name="Takaki Y."/>
            <person name="Nagai Y."/>
            <person name="Toyoda A."/>
            <person name="Suzuki Y."/>
            <person name="Arimoto A."/>
            <person name="Ishii H."/>
            <person name="Satoh N."/>
            <person name="Nishiyama T."/>
            <person name="Hasebe M."/>
            <person name="Maruyama T."/>
            <person name="Minagawa J."/>
            <person name="Obokata J."/>
            <person name="Shigenobu S."/>
        </authorList>
    </citation>
    <scope>NUCLEOTIDE SEQUENCE [LARGE SCALE GENOMIC DNA]</scope>
</reference>
<accession>A0AAV4AC69</accession>
<evidence type="ECO:0000256" key="1">
    <source>
        <dbReference type="SAM" id="MobiDB-lite"/>
    </source>
</evidence>
<keyword evidence="4" id="KW-1185">Reference proteome</keyword>
<organism evidence="3 4">
    <name type="scientific">Plakobranchus ocellatus</name>
    <dbReference type="NCBI Taxonomy" id="259542"/>
    <lineage>
        <taxon>Eukaryota</taxon>
        <taxon>Metazoa</taxon>
        <taxon>Spiralia</taxon>
        <taxon>Lophotrochozoa</taxon>
        <taxon>Mollusca</taxon>
        <taxon>Gastropoda</taxon>
        <taxon>Heterobranchia</taxon>
        <taxon>Euthyneura</taxon>
        <taxon>Panpulmonata</taxon>
        <taxon>Sacoglossa</taxon>
        <taxon>Placobranchoidea</taxon>
        <taxon>Plakobranchidae</taxon>
        <taxon>Plakobranchus</taxon>
    </lineage>
</organism>
<protein>
    <submittedName>
        <fullName evidence="3">PiggyBac transposable element-derived protein 4</fullName>
    </submittedName>
</protein>
<comment type="caution">
    <text evidence="3">The sequence shown here is derived from an EMBL/GenBank/DDBJ whole genome shotgun (WGS) entry which is preliminary data.</text>
</comment>
<feature type="compositionally biased region" description="Acidic residues" evidence="1">
    <location>
        <begin position="60"/>
        <end position="69"/>
    </location>
</feature>
<feature type="domain" description="PiggyBac transposable element-derived protein" evidence="2">
    <location>
        <begin position="106"/>
        <end position="199"/>
    </location>
</feature>
<evidence type="ECO:0000259" key="2">
    <source>
        <dbReference type="Pfam" id="PF13843"/>
    </source>
</evidence>
<proteinExistence type="predicted"/>
<dbReference type="Pfam" id="PF13843">
    <property type="entry name" value="DDE_Tnp_1_7"/>
    <property type="match status" value="1"/>
</dbReference>